<dbReference type="InterPro" id="IPR027417">
    <property type="entry name" value="P-loop_NTPase"/>
</dbReference>
<dbReference type="NCBIfam" id="NF003673">
    <property type="entry name" value="PRK05298.1"/>
    <property type="match status" value="1"/>
</dbReference>
<dbReference type="SMART" id="SM00487">
    <property type="entry name" value="DEXDc"/>
    <property type="match status" value="1"/>
</dbReference>
<dbReference type="InterPro" id="IPR041471">
    <property type="entry name" value="UvrB_inter"/>
</dbReference>
<feature type="coiled-coil region" evidence="14">
    <location>
        <begin position="268"/>
        <end position="295"/>
    </location>
</feature>
<evidence type="ECO:0000256" key="15">
    <source>
        <dbReference type="SAM" id="MobiDB-lite"/>
    </source>
</evidence>
<dbReference type="Gene3D" id="4.10.860.10">
    <property type="entry name" value="UVR domain"/>
    <property type="match status" value="1"/>
</dbReference>
<dbReference type="InterPro" id="IPR006935">
    <property type="entry name" value="Helicase/UvrB_N"/>
</dbReference>
<dbReference type="CDD" id="cd17916">
    <property type="entry name" value="DEXHc_UvrB"/>
    <property type="match status" value="1"/>
</dbReference>
<dbReference type="PANTHER" id="PTHR24029:SF0">
    <property type="entry name" value="UVRABC SYSTEM PROTEIN B"/>
    <property type="match status" value="1"/>
</dbReference>
<feature type="domain" description="UVR" evidence="16">
    <location>
        <begin position="628"/>
        <end position="663"/>
    </location>
</feature>
<dbReference type="EMBL" id="CP021130">
    <property type="protein sequence ID" value="AWR87887.1"/>
    <property type="molecule type" value="Genomic_DNA"/>
</dbReference>
<name>A0ABM6WLH9_9DEIN</name>
<keyword evidence="7 12" id="KW-0067">ATP-binding</keyword>
<evidence type="ECO:0000259" key="18">
    <source>
        <dbReference type="PROSITE" id="PS51194"/>
    </source>
</evidence>
<evidence type="ECO:0000256" key="10">
    <source>
        <dbReference type="ARBA" id="ARBA00026033"/>
    </source>
</evidence>
<feature type="region of interest" description="Disordered" evidence="15">
    <location>
        <begin position="661"/>
        <end position="682"/>
    </location>
</feature>
<evidence type="ECO:0000256" key="6">
    <source>
        <dbReference type="ARBA" id="ARBA00022769"/>
    </source>
</evidence>
<dbReference type="Pfam" id="PF12344">
    <property type="entry name" value="UvrB"/>
    <property type="match status" value="1"/>
</dbReference>
<dbReference type="HAMAP" id="MF_00204">
    <property type="entry name" value="UvrB"/>
    <property type="match status" value="1"/>
</dbReference>
<gene>
    <name evidence="12" type="primary">uvrB</name>
    <name evidence="19" type="ORF">Mtai_v1c26590</name>
</gene>
<dbReference type="Pfam" id="PF00271">
    <property type="entry name" value="Helicase_C"/>
    <property type="match status" value="1"/>
</dbReference>
<sequence>MKRGCRGLYPKVPVFPMFRYQGPEPKGDQPQAIAALTEALRDGERFVTLLGATGTGKTVTMAKVIEALQRPALVMAPNKVLAAQLAAEFRELFPQNAVEFFISYYDYYQPEAYVPGRDLYIEKDASINPEIERLRHSTTRSLLTRRDVIVVASVSAIYGLGSPEDYKNMSLVVEVGQDYPRERLIERLVDLQYERGDLQLSAGRFRARGEVLEVWPAYEEEPIRIELFGDTIDRVTVVHPVTGERLKDLPGFVLLSATHYATPEWRLKEAIPQIRRELEERLRELEAEGKLLEAQRLKERTLYDLEMLGVMGTCPGIENYSRFLSGKAPGEPPYTLLDYFPEDYLVLLDESHVSVPQIRGMYNGDHMRKKTLVDYGFRLPSALDNRPLRFNEFLERVGQVVFVSATPGPYELEVSGRVVEQIIRPTGLLDPRVTVKPTAGQIEDLMGAIRTRAARGERTLVTVLTVRMAEELTAYLVEHGVRARYLHHELDAFERQALLRDLRLGYFDALVGINLLREGLDLPEVSLVAILDADKQGFLRSERSLIQTIGRAARNVGGEVFLYADTVSEAMRAAIDETNRRRALQEAYNLEHGITPATVQKSVRKLVKPEDYEAEAAEAVLDDPALLQSLLEQLETEMWAASEALDFEKAASLRDQMRSLEARLKGLPEPTTAGKARRRRKR</sequence>
<evidence type="ECO:0000256" key="9">
    <source>
        <dbReference type="ARBA" id="ARBA00023204"/>
    </source>
</evidence>
<dbReference type="CDD" id="cd18790">
    <property type="entry name" value="SF2_C_UvrB"/>
    <property type="match status" value="1"/>
</dbReference>
<dbReference type="SUPFAM" id="SSF46600">
    <property type="entry name" value="C-terminal UvrC-binding domain of UvrB"/>
    <property type="match status" value="1"/>
</dbReference>
<comment type="subcellular location">
    <subcellularLocation>
        <location evidence="1 12 13">Cytoplasm</location>
    </subcellularLocation>
</comment>
<evidence type="ECO:0000256" key="4">
    <source>
        <dbReference type="ARBA" id="ARBA00022741"/>
    </source>
</evidence>
<keyword evidence="4 12" id="KW-0547">Nucleotide-binding</keyword>
<feature type="short sequence motif" description="Beta-hairpin" evidence="12">
    <location>
        <begin position="104"/>
        <end position="127"/>
    </location>
</feature>
<dbReference type="PROSITE" id="PS51194">
    <property type="entry name" value="HELICASE_CTER"/>
    <property type="match status" value="1"/>
</dbReference>
<evidence type="ECO:0000256" key="1">
    <source>
        <dbReference type="ARBA" id="ARBA00004496"/>
    </source>
</evidence>
<evidence type="ECO:0000256" key="5">
    <source>
        <dbReference type="ARBA" id="ARBA00022763"/>
    </source>
</evidence>
<dbReference type="Pfam" id="PF02151">
    <property type="entry name" value="UVR"/>
    <property type="match status" value="1"/>
</dbReference>
<keyword evidence="14" id="KW-0175">Coiled coil</keyword>
<dbReference type="Gene3D" id="3.40.50.300">
    <property type="entry name" value="P-loop containing nucleotide triphosphate hydrolases"/>
    <property type="match status" value="3"/>
</dbReference>
<evidence type="ECO:0000256" key="3">
    <source>
        <dbReference type="ARBA" id="ARBA00022490"/>
    </source>
</evidence>
<dbReference type="InterPro" id="IPR001650">
    <property type="entry name" value="Helicase_C-like"/>
</dbReference>
<evidence type="ECO:0000256" key="8">
    <source>
        <dbReference type="ARBA" id="ARBA00022881"/>
    </source>
</evidence>
<evidence type="ECO:0000256" key="2">
    <source>
        <dbReference type="ARBA" id="ARBA00008533"/>
    </source>
</evidence>
<comment type="function">
    <text evidence="12">The UvrABC repair system catalyzes the recognition and processing of DNA lesions. A damage recognition complex composed of 2 UvrA and 2 UvrB subunits scans DNA for abnormalities. Upon binding of the UvrA(2)B(2) complex to a putative damaged site, the DNA wraps around one UvrB monomer. DNA wrap is dependent on ATP binding by UvrB and probably causes local melting of the DNA helix, facilitating insertion of UvrB beta-hairpin between the DNA strands. Then UvrB probes one DNA strand for the presence of a lesion. If a lesion is found the UvrA subunits dissociate and the UvrB-DNA preincision complex is formed. This complex is subsequently bound by UvrC and the second UvrB is released. If no lesion is found, the DNA wraps around the other UvrB subunit that will check the other stand for damage.</text>
</comment>
<dbReference type="SUPFAM" id="SSF52540">
    <property type="entry name" value="P-loop containing nucleoside triphosphate hydrolases"/>
    <property type="match status" value="2"/>
</dbReference>
<dbReference type="InterPro" id="IPR004807">
    <property type="entry name" value="UvrB"/>
</dbReference>
<dbReference type="SMART" id="SM00490">
    <property type="entry name" value="HELICc"/>
    <property type="match status" value="1"/>
</dbReference>
<evidence type="ECO:0000256" key="12">
    <source>
        <dbReference type="HAMAP-Rule" id="MF_00204"/>
    </source>
</evidence>
<dbReference type="NCBIfam" id="TIGR00631">
    <property type="entry name" value="uvrb"/>
    <property type="match status" value="1"/>
</dbReference>
<evidence type="ECO:0000256" key="13">
    <source>
        <dbReference type="RuleBase" id="RU003587"/>
    </source>
</evidence>
<comment type="domain">
    <text evidence="12">The beta-hairpin motif is involved in DNA binding.</text>
</comment>
<keyword evidence="9 12" id="KW-0234">DNA repair</keyword>
<comment type="subunit">
    <text evidence="10 12 13">Forms a heterotetramer with UvrA during the search for lesions. Interacts with UvrC in an incision complex.</text>
</comment>
<reference evidence="19 20" key="1">
    <citation type="submission" date="2017-05" db="EMBL/GenBank/DDBJ databases">
        <title>Complete genome sequence of Meiothermus taiwanensis WR-220.</title>
        <authorList>
            <person name="Wu W.-L."/>
            <person name="Lo W.-S."/>
            <person name="Kuo C.-H."/>
            <person name="Wu S.-H."/>
        </authorList>
    </citation>
    <scope>NUCLEOTIDE SEQUENCE [LARGE SCALE GENOMIC DNA]</scope>
    <source>
        <strain evidence="19 20">WR-220</strain>
    </source>
</reference>
<keyword evidence="6 12" id="KW-0228">DNA excision</keyword>
<evidence type="ECO:0000256" key="11">
    <source>
        <dbReference type="ARBA" id="ARBA00029504"/>
    </source>
</evidence>
<dbReference type="Pfam" id="PF04851">
    <property type="entry name" value="ResIII"/>
    <property type="match status" value="1"/>
</dbReference>
<keyword evidence="5 12" id="KW-0227">DNA damage</keyword>
<feature type="binding site" evidence="12">
    <location>
        <begin position="51"/>
        <end position="58"/>
    </location>
    <ligand>
        <name>ATP</name>
        <dbReference type="ChEBI" id="CHEBI:30616"/>
    </ligand>
</feature>
<dbReference type="Proteomes" id="UP000263013">
    <property type="component" value="Chromosome"/>
</dbReference>
<keyword evidence="3 12" id="KW-0963">Cytoplasm</keyword>
<dbReference type="InterPro" id="IPR014001">
    <property type="entry name" value="Helicase_ATP-bd"/>
</dbReference>
<evidence type="ECO:0000256" key="14">
    <source>
        <dbReference type="SAM" id="Coils"/>
    </source>
</evidence>
<keyword evidence="12 13" id="KW-0742">SOS response</keyword>
<proteinExistence type="inferred from homology"/>
<evidence type="ECO:0000313" key="20">
    <source>
        <dbReference type="Proteomes" id="UP000263013"/>
    </source>
</evidence>
<organism evidence="19 20">
    <name type="scientific">Meiothermus taiwanensis WR-220</name>
    <dbReference type="NCBI Taxonomy" id="1339250"/>
    <lineage>
        <taxon>Bacteria</taxon>
        <taxon>Thermotogati</taxon>
        <taxon>Deinococcota</taxon>
        <taxon>Deinococci</taxon>
        <taxon>Thermales</taxon>
        <taxon>Thermaceae</taxon>
        <taxon>Meiothermus</taxon>
    </lineage>
</organism>
<keyword evidence="20" id="KW-1185">Reference proteome</keyword>
<accession>A0ABM6WLH9</accession>
<evidence type="ECO:0000259" key="16">
    <source>
        <dbReference type="PROSITE" id="PS50151"/>
    </source>
</evidence>
<dbReference type="InterPro" id="IPR024759">
    <property type="entry name" value="UvrB_YAD/RRR_dom"/>
</dbReference>
<dbReference type="PANTHER" id="PTHR24029">
    <property type="entry name" value="UVRABC SYSTEM PROTEIN B"/>
    <property type="match status" value="1"/>
</dbReference>
<feature type="domain" description="Helicase C-terminal" evidence="18">
    <location>
        <begin position="441"/>
        <end position="607"/>
    </location>
</feature>
<dbReference type="PROSITE" id="PS50151">
    <property type="entry name" value="UVR"/>
    <property type="match status" value="1"/>
</dbReference>
<evidence type="ECO:0000259" key="17">
    <source>
        <dbReference type="PROSITE" id="PS51192"/>
    </source>
</evidence>
<dbReference type="InterPro" id="IPR036876">
    <property type="entry name" value="UVR_dom_sf"/>
</dbReference>
<dbReference type="Pfam" id="PF17757">
    <property type="entry name" value="UvrB_inter"/>
    <property type="match status" value="1"/>
</dbReference>
<dbReference type="PROSITE" id="PS51192">
    <property type="entry name" value="HELICASE_ATP_BIND_1"/>
    <property type="match status" value="1"/>
</dbReference>
<keyword evidence="8 12" id="KW-0267">Excision nuclease</keyword>
<evidence type="ECO:0000313" key="19">
    <source>
        <dbReference type="EMBL" id="AWR87887.1"/>
    </source>
</evidence>
<evidence type="ECO:0000256" key="7">
    <source>
        <dbReference type="ARBA" id="ARBA00022840"/>
    </source>
</evidence>
<dbReference type="InterPro" id="IPR001943">
    <property type="entry name" value="UVR_dom"/>
</dbReference>
<comment type="similarity">
    <text evidence="2 12 13">Belongs to the UvrB family.</text>
</comment>
<feature type="domain" description="Helicase ATP-binding" evidence="17">
    <location>
        <begin position="38"/>
        <end position="258"/>
    </location>
</feature>
<protein>
    <recommendedName>
        <fullName evidence="11 12">UvrABC system protein B</fullName>
        <shortName evidence="12">Protein UvrB</shortName>
    </recommendedName>
    <alternativeName>
        <fullName evidence="12">Excinuclease ABC subunit B</fullName>
    </alternativeName>
</protein>